<proteinExistence type="predicted"/>
<name>A0A0F9JYT5_9ZZZZ</name>
<dbReference type="AlphaFoldDB" id="A0A0F9JYT5"/>
<evidence type="ECO:0000313" key="1">
    <source>
        <dbReference type="EMBL" id="KKM74954.1"/>
    </source>
</evidence>
<gene>
    <name evidence="1" type="ORF">LCGC14_1395160</name>
</gene>
<reference evidence="1" key="1">
    <citation type="journal article" date="2015" name="Nature">
        <title>Complex archaea that bridge the gap between prokaryotes and eukaryotes.</title>
        <authorList>
            <person name="Spang A."/>
            <person name="Saw J.H."/>
            <person name="Jorgensen S.L."/>
            <person name="Zaremba-Niedzwiedzka K."/>
            <person name="Martijn J."/>
            <person name="Lind A.E."/>
            <person name="van Eijk R."/>
            <person name="Schleper C."/>
            <person name="Guy L."/>
            <person name="Ettema T.J."/>
        </authorList>
    </citation>
    <scope>NUCLEOTIDE SEQUENCE</scope>
</reference>
<protein>
    <submittedName>
        <fullName evidence="1">Uncharacterized protein</fullName>
    </submittedName>
</protein>
<accession>A0A0F9JYT5</accession>
<sequence>MSIALVNEELVCTAARCRKQDRCMLHRIGDPKNKTLKPRCEAIIAGDHLTVFCHEQKE</sequence>
<organism evidence="1">
    <name type="scientific">marine sediment metagenome</name>
    <dbReference type="NCBI Taxonomy" id="412755"/>
    <lineage>
        <taxon>unclassified sequences</taxon>
        <taxon>metagenomes</taxon>
        <taxon>ecological metagenomes</taxon>
    </lineage>
</organism>
<comment type="caution">
    <text evidence="1">The sequence shown here is derived from an EMBL/GenBank/DDBJ whole genome shotgun (WGS) entry which is preliminary data.</text>
</comment>
<dbReference type="EMBL" id="LAZR01009056">
    <property type="protein sequence ID" value="KKM74954.1"/>
    <property type="molecule type" value="Genomic_DNA"/>
</dbReference>